<evidence type="ECO:0000313" key="2">
    <source>
        <dbReference type="Proteomes" id="UP000006643"/>
    </source>
</evidence>
<dbReference type="Proteomes" id="UP000006643">
    <property type="component" value="Unassembled WGS sequence"/>
</dbReference>
<gene>
    <name evidence="1" type="ORF">PITG_21932</name>
</gene>
<organism evidence="1 2">
    <name type="scientific">Phytophthora infestans (strain T30-4)</name>
    <name type="common">Potato late blight agent</name>
    <dbReference type="NCBI Taxonomy" id="403677"/>
    <lineage>
        <taxon>Eukaryota</taxon>
        <taxon>Sar</taxon>
        <taxon>Stramenopiles</taxon>
        <taxon>Oomycota</taxon>
        <taxon>Peronosporomycetes</taxon>
        <taxon>Peronosporales</taxon>
        <taxon>Peronosporaceae</taxon>
        <taxon>Phytophthora</taxon>
    </lineage>
</organism>
<dbReference type="RefSeq" id="XP_002996906.1">
    <property type="nucleotide sequence ID" value="XM_002996860.1"/>
</dbReference>
<accession>D0P4P5</accession>
<dbReference type="InParanoid" id="D0P4P5"/>
<proteinExistence type="predicted"/>
<dbReference type="GeneID" id="9473595"/>
<dbReference type="HOGENOM" id="CLU_1457193_0_0_1"/>
<sequence>MHQPFDGENFEAWTERVTLKLRRKNLWLYYESDVKNMDELEESKEDEKKDELKKVLRAKDLLFDCMTQDYEDEKAGWKLWKLPDIAVDYAHKKEVLDFLTPGHNLDETIDRFYGELVHKPRRARKKNRSTSGLSKPPPFIQHVFLVEELTGIYVVLEMRQFFLERLKKGSHAGSTPCVVTVLLSRG</sequence>
<evidence type="ECO:0008006" key="3">
    <source>
        <dbReference type="Google" id="ProtNLM"/>
    </source>
</evidence>
<name>D0P4P5_PHYIT</name>
<dbReference type="EMBL" id="DS028824">
    <property type="protein sequence ID" value="EEY68670.1"/>
    <property type="molecule type" value="Genomic_DNA"/>
</dbReference>
<dbReference type="OrthoDB" id="96435at2759"/>
<dbReference type="VEuPathDB" id="FungiDB:PITG_21932"/>
<dbReference type="KEGG" id="pif:PITG_21932"/>
<protein>
    <recommendedName>
        <fullName evidence="3">DUF4219 domain-containing protein</fullName>
    </recommendedName>
</protein>
<evidence type="ECO:0000313" key="1">
    <source>
        <dbReference type="EMBL" id="EEY68670.1"/>
    </source>
</evidence>
<dbReference type="AlphaFoldDB" id="D0P4P5"/>
<keyword evidence="2" id="KW-1185">Reference proteome</keyword>
<reference evidence="2" key="1">
    <citation type="journal article" date="2009" name="Nature">
        <title>Genome sequence and analysis of the Irish potato famine pathogen Phytophthora infestans.</title>
        <authorList>
            <consortium name="The Broad Institute Genome Sequencing Platform"/>
            <person name="Haas B.J."/>
            <person name="Kamoun S."/>
            <person name="Zody M.C."/>
            <person name="Jiang R.H."/>
            <person name="Handsaker R.E."/>
            <person name="Cano L.M."/>
            <person name="Grabherr M."/>
            <person name="Kodira C.D."/>
            <person name="Raffaele S."/>
            <person name="Torto-Alalibo T."/>
            <person name="Bozkurt T.O."/>
            <person name="Ah-Fong A.M."/>
            <person name="Alvarado L."/>
            <person name="Anderson V.L."/>
            <person name="Armstrong M.R."/>
            <person name="Avrova A."/>
            <person name="Baxter L."/>
            <person name="Beynon J."/>
            <person name="Boevink P.C."/>
            <person name="Bollmann S.R."/>
            <person name="Bos J.I."/>
            <person name="Bulone V."/>
            <person name="Cai G."/>
            <person name="Cakir C."/>
            <person name="Carrington J.C."/>
            <person name="Chawner M."/>
            <person name="Conti L."/>
            <person name="Costanzo S."/>
            <person name="Ewan R."/>
            <person name="Fahlgren N."/>
            <person name="Fischbach M.A."/>
            <person name="Fugelstad J."/>
            <person name="Gilroy E.M."/>
            <person name="Gnerre S."/>
            <person name="Green P.J."/>
            <person name="Grenville-Briggs L.J."/>
            <person name="Griffith J."/>
            <person name="Grunwald N.J."/>
            <person name="Horn K."/>
            <person name="Horner N.R."/>
            <person name="Hu C.H."/>
            <person name="Huitema E."/>
            <person name="Jeong D.H."/>
            <person name="Jones A.M."/>
            <person name="Jones J.D."/>
            <person name="Jones R.W."/>
            <person name="Karlsson E.K."/>
            <person name="Kunjeti S.G."/>
            <person name="Lamour K."/>
            <person name="Liu Z."/>
            <person name="Ma L."/>
            <person name="Maclean D."/>
            <person name="Chibucos M.C."/>
            <person name="McDonald H."/>
            <person name="McWalters J."/>
            <person name="Meijer H.J."/>
            <person name="Morgan W."/>
            <person name="Morris P.F."/>
            <person name="Munro C.A."/>
            <person name="O'Neill K."/>
            <person name="Ospina-Giraldo M."/>
            <person name="Pinzon A."/>
            <person name="Pritchard L."/>
            <person name="Ramsahoye B."/>
            <person name="Ren Q."/>
            <person name="Restrepo S."/>
            <person name="Roy S."/>
            <person name="Sadanandom A."/>
            <person name="Savidor A."/>
            <person name="Schornack S."/>
            <person name="Schwartz D.C."/>
            <person name="Schumann U.D."/>
            <person name="Schwessinger B."/>
            <person name="Seyer L."/>
            <person name="Sharpe T."/>
            <person name="Silvar C."/>
            <person name="Song J."/>
            <person name="Studholme D.J."/>
            <person name="Sykes S."/>
            <person name="Thines M."/>
            <person name="van de Vondervoort P.J."/>
            <person name="Phuntumart V."/>
            <person name="Wawra S."/>
            <person name="Weide R."/>
            <person name="Win J."/>
            <person name="Young C."/>
            <person name="Zhou S."/>
            <person name="Fry W."/>
            <person name="Meyers B.C."/>
            <person name="van West P."/>
            <person name="Ristaino J."/>
            <person name="Govers F."/>
            <person name="Birch P.R."/>
            <person name="Whisson S.C."/>
            <person name="Judelson H.S."/>
            <person name="Nusbaum C."/>
        </authorList>
    </citation>
    <scope>NUCLEOTIDE SEQUENCE [LARGE SCALE GENOMIC DNA]</scope>
    <source>
        <strain evidence="2">T30-4</strain>
    </source>
</reference>